<feature type="region of interest" description="Disordered" evidence="1">
    <location>
        <begin position="514"/>
        <end position="569"/>
    </location>
</feature>
<organism evidence="4">
    <name type="scientific">Melampsora larici-populina (strain 98AG31 / pathotype 3-4-7)</name>
    <name type="common">Poplar leaf rust fungus</name>
    <dbReference type="NCBI Taxonomy" id="747676"/>
    <lineage>
        <taxon>Eukaryota</taxon>
        <taxon>Fungi</taxon>
        <taxon>Dikarya</taxon>
        <taxon>Basidiomycota</taxon>
        <taxon>Pucciniomycotina</taxon>
        <taxon>Pucciniomycetes</taxon>
        <taxon>Pucciniales</taxon>
        <taxon>Melampsoraceae</taxon>
        <taxon>Melampsora</taxon>
    </lineage>
</organism>
<evidence type="ECO:0008006" key="5">
    <source>
        <dbReference type="Google" id="ProtNLM"/>
    </source>
</evidence>
<feature type="signal peptide" evidence="2">
    <location>
        <begin position="1"/>
        <end position="26"/>
    </location>
</feature>
<dbReference type="KEGG" id="mlr:MELLADRAFT_70300"/>
<evidence type="ECO:0000313" key="3">
    <source>
        <dbReference type="EMBL" id="EGF96983.1"/>
    </source>
</evidence>
<feature type="chain" id="PRO_5003322170" description="Secreted protein" evidence="2">
    <location>
        <begin position="27"/>
        <end position="584"/>
    </location>
</feature>
<keyword evidence="2" id="KW-0732">Signal</keyword>
<dbReference type="RefSeq" id="XP_007419747.1">
    <property type="nucleotide sequence ID" value="XM_007419685.1"/>
</dbReference>
<dbReference type="VEuPathDB" id="FungiDB:MELLADRAFT_70300"/>
<name>F4SEE3_MELLP</name>
<dbReference type="AlphaFoldDB" id="F4SEE3"/>
<sequence length="584" mass="64956">MIKTEILQLFSIYTLLLFSKFHATISLSPVGIIDVAHESATGITDAHDAGAVKSTIELAGERVPHSQPQPCRRSMAGCFPGFLRSSTTSARTSQAGIRGGETAEGTRAGETFAKPRSWTFSIASKFRRVRSKLLFGFYPATRDNWNLVHASYEEILASAIRSKSGWGDDGNFAANLADLRTARRQSTATLGLHPYVRQYILKIEIPNLHQDLVKSLDKVLKNLLRDGGGRGEAGSDMGSKVAIINKFFKAELQDPELAPYLGTLKGQLDKLNALHPSSDSTAVPESLSSAQLPLKPSFSNLGKLKIPPEQSQSTRNFWEDMSCEFFAQMFAKSIDQLNAISPSEQPTDQFNAERNHLRYLIKIDKPILQEWTRIEQLTAEFGHTTSPQAWGDKAFHPNQFTISEYKNLKAIGAARRPLIQKATLASKASYYQGQGIDDAEILIRRKLELESLLIQSFGERLDEVKEIVQGLVDGSDTTARHYLTFIDNFNSRTMNLGRNPDSALAQLRMQVQLPNQPSATRQGRRPPSRPTPQLNHVDPQSGYADPENPVFHGVSFREGGPFDRYSPDAQQQFVESTLLQRISR</sequence>
<proteinExistence type="predicted"/>
<dbReference type="Proteomes" id="UP000001072">
    <property type="component" value="Unassembled WGS sequence"/>
</dbReference>
<dbReference type="OrthoDB" id="10416576at2759"/>
<reference evidence="4" key="1">
    <citation type="journal article" date="2011" name="Proc. Natl. Acad. Sci. U.S.A.">
        <title>Obligate biotrophy features unraveled by the genomic analysis of rust fungi.</title>
        <authorList>
            <person name="Duplessis S."/>
            <person name="Cuomo C.A."/>
            <person name="Lin Y.-C."/>
            <person name="Aerts A."/>
            <person name="Tisserant E."/>
            <person name="Veneault-Fourrey C."/>
            <person name="Joly D.L."/>
            <person name="Hacquard S."/>
            <person name="Amselem J."/>
            <person name="Cantarel B.L."/>
            <person name="Chiu R."/>
            <person name="Coutinho P.M."/>
            <person name="Feau N."/>
            <person name="Field M."/>
            <person name="Frey P."/>
            <person name="Gelhaye E."/>
            <person name="Goldberg J."/>
            <person name="Grabherr M.G."/>
            <person name="Kodira C.D."/>
            <person name="Kohler A."/>
            <person name="Kuees U."/>
            <person name="Lindquist E.A."/>
            <person name="Lucas S.M."/>
            <person name="Mago R."/>
            <person name="Mauceli E."/>
            <person name="Morin E."/>
            <person name="Murat C."/>
            <person name="Pangilinan J.L."/>
            <person name="Park R."/>
            <person name="Pearson M."/>
            <person name="Quesneville H."/>
            <person name="Rouhier N."/>
            <person name="Sakthikumar S."/>
            <person name="Salamov A.A."/>
            <person name="Schmutz J."/>
            <person name="Selles B."/>
            <person name="Shapiro H."/>
            <person name="Tanguay P."/>
            <person name="Tuskan G.A."/>
            <person name="Henrissat B."/>
            <person name="Van de Peer Y."/>
            <person name="Rouze P."/>
            <person name="Ellis J.G."/>
            <person name="Dodds P.N."/>
            <person name="Schein J.E."/>
            <person name="Zhong S."/>
            <person name="Hamelin R.C."/>
            <person name="Grigoriev I.V."/>
            <person name="Szabo L.J."/>
            <person name="Martin F."/>
        </authorList>
    </citation>
    <scope>NUCLEOTIDE SEQUENCE [LARGE SCALE GENOMIC DNA]</scope>
    <source>
        <strain evidence="4">98AG31 / pathotype 3-4-7</strain>
    </source>
</reference>
<accession>F4SEE3</accession>
<keyword evidence="4" id="KW-1185">Reference proteome</keyword>
<evidence type="ECO:0000256" key="1">
    <source>
        <dbReference type="SAM" id="MobiDB-lite"/>
    </source>
</evidence>
<evidence type="ECO:0000256" key="2">
    <source>
        <dbReference type="SAM" id="SignalP"/>
    </source>
</evidence>
<dbReference type="InParanoid" id="F4SEE3"/>
<dbReference type="HOGENOM" id="CLU_519786_0_0_1"/>
<gene>
    <name evidence="3" type="ORF">MELLADRAFT_70300</name>
</gene>
<dbReference type="EMBL" id="GL883427">
    <property type="protein sequence ID" value="EGF96983.1"/>
    <property type="molecule type" value="Genomic_DNA"/>
</dbReference>
<dbReference type="GeneID" id="18931483"/>
<evidence type="ECO:0000313" key="4">
    <source>
        <dbReference type="Proteomes" id="UP000001072"/>
    </source>
</evidence>
<protein>
    <recommendedName>
        <fullName evidence="5">Secreted protein</fullName>
    </recommendedName>
</protein>